<gene>
    <name evidence="3" type="ORF">GALMADRAFT_144702</name>
</gene>
<keyword evidence="4" id="KW-1185">Reference proteome</keyword>
<feature type="chain" id="PRO_5001646223" description="Secreted protein" evidence="2">
    <location>
        <begin position="21"/>
        <end position="197"/>
    </location>
</feature>
<sequence>MRLNLIFFYILLGVVLCVRSAPLPLATSKIEDGSKPSDVSTSGLRHWTKKNGRWVFSPKRLDRPGQRHIQEHQLASTGGSISSQHSLEGHPNAIDGEKRWLSTPPSTTLIARFFKDGGWKFWNKNKAGQAQAKPIQVHVHTETQSFGGGGKIVRRPAISRPVRFPQTPGKGKEPIRPNPNHLYPTVRPQGPRPMKSA</sequence>
<feature type="region of interest" description="Disordered" evidence="1">
    <location>
        <begin position="141"/>
        <end position="197"/>
    </location>
</feature>
<evidence type="ECO:0000313" key="3">
    <source>
        <dbReference type="EMBL" id="KDR70403.1"/>
    </source>
</evidence>
<accession>A0A067SUG1</accession>
<feature type="region of interest" description="Disordered" evidence="1">
    <location>
        <begin position="75"/>
        <end position="101"/>
    </location>
</feature>
<dbReference type="HOGENOM" id="CLU_1384264_0_0_1"/>
<evidence type="ECO:0000256" key="2">
    <source>
        <dbReference type="SAM" id="SignalP"/>
    </source>
</evidence>
<keyword evidence="2" id="KW-0732">Signal</keyword>
<dbReference type="EMBL" id="KL142397">
    <property type="protein sequence ID" value="KDR70403.1"/>
    <property type="molecule type" value="Genomic_DNA"/>
</dbReference>
<feature type="compositionally biased region" description="Polar residues" evidence="1">
    <location>
        <begin position="75"/>
        <end position="86"/>
    </location>
</feature>
<dbReference type="AlphaFoldDB" id="A0A067SUG1"/>
<evidence type="ECO:0000256" key="1">
    <source>
        <dbReference type="SAM" id="MobiDB-lite"/>
    </source>
</evidence>
<reference evidence="4" key="1">
    <citation type="journal article" date="2014" name="Proc. Natl. Acad. Sci. U.S.A.">
        <title>Extensive sampling of basidiomycete genomes demonstrates inadequacy of the white-rot/brown-rot paradigm for wood decay fungi.</title>
        <authorList>
            <person name="Riley R."/>
            <person name="Salamov A.A."/>
            <person name="Brown D.W."/>
            <person name="Nagy L.G."/>
            <person name="Floudas D."/>
            <person name="Held B.W."/>
            <person name="Levasseur A."/>
            <person name="Lombard V."/>
            <person name="Morin E."/>
            <person name="Otillar R."/>
            <person name="Lindquist E.A."/>
            <person name="Sun H."/>
            <person name="LaButti K.M."/>
            <person name="Schmutz J."/>
            <person name="Jabbour D."/>
            <person name="Luo H."/>
            <person name="Baker S.E."/>
            <person name="Pisabarro A.G."/>
            <person name="Walton J.D."/>
            <person name="Blanchette R.A."/>
            <person name="Henrissat B."/>
            <person name="Martin F."/>
            <person name="Cullen D."/>
            <person name="Hibbett D.S."/>
            <person name="Grigoriev I.V."/>
        </authorList>
    </citation>
    <scope>NUCLEOTIDE SEQUENCE [LARGE SCALE GENOMIC DNA]</scope>
    <source>
        <strain evidence="4">CBS 339.88</strain>
    </source>
</reference>
<proteinExistence type="predicted"/>
<dbReference type="Proteomes" id="UP000027222">
    <property type="component" value="Unassembled WGS sequence"/>
</dbReference>
<evidence type="ECO:0008006" key="5">
    <source>
        <dbReference type="Google" id="ProtNLM"/>
    </source>
</evidence>
<name>A0A067SUG1_GALM3</name>
<protein>
    <recommendedName>
        <fullName evidence="5">Secreted protein</fullName>
    </recommendedName>
</protein>
<evidence type="ECO:0000313" key="4">
    <source>
        <dbReference type="Proteomes" id="UP000027222"/>
    </source>
</evidence>
<feature type="signal peptide" evidence="2">
    <location>
        <begin position="1"/>
        <end position="20"/>
    </location>
</feature>
<organism evidence="3 4">
    <name type="scientific">Galerina marginata (strain CBS 339.88)</name>
    <dbReference type="NCBI Taxonomy" id="685588"/>
    <lineage>
        <taxon>Eukaryota</taxon>
        <taxon>Fungi</taxon>
        <taxon>Dikarya</taxon>
        <taxon>Basidiomycota</taxon>
        <taxon>Agaricomycotina</taxon>
        <taxon>Agaricomycetes</taxon>
        <taxon>Agaricomycetidae</taxon>
        <taxon>Agaricales</taxon>
        <taxon>Agaricineae</taxon>
        <taxon>Strophariaceae</taxon>
        <taxon>Galerina</taxon>
    </lineage>
</organism>